<organism evidence="1 2">
    <name type="scientific">Melastoma candidum</name>
    <dbReference type="NCBI Taxonomy" id="119954"/>
    <lineage>
        <taxon>Eukaryota</taxon>
        <taxon>Viridiplantae</taxon>
        <taxon>Streptophyta</taxon>
        <taxon>Embryophyta</taxon>
        <taxon>Tracheophyta</taxon>
        <taxon>Spermatophyta</taxon>
        <taxon>Magnoliopsida</taxon>
        <taxon>eudicotyledons</taxon>
        <taxon>Gunneridae</taxon>
        <taxon>Pentapetalae</taxon>
        <taxon>rosids</taxon>
        <taxon>malvids</taxon>
        <taxon>Myrtales</taxon>
        <taxon>Melastomataceae</taxon>
        <taxon>Melastomatoideae</taxon>
        <taxon>Melastomateae</taxon>
        <taxon>Melastoma</taxon>
    </lineage>
</organism>
<accession>A0ACB9R7K7</accession>
<proteinExistence type="predicted"/>
<keyword evidence="2" id="KW-1185">Reference proteome</keyword>
<gene>
    <name evidence="1" type="ORF">MLD38_011908</name>
</gene>
<dbReference type="Proteomes" id="UP001057402">
    <property type="component" value="Chromosome 4"/>
</dbReference>
<evidence type="ECO:0000313" key="2">
    <source>
        <dbReference type="Proteomes" id="UP001057402"/>
    </source>
</evidence>
<sequence>MSSEEENLSELPLYGDILQHILGRLPLIHLLPALHVSRSWSHAVRSSLLHLNPSKPWLLLHHSHSHSPLPRPATAYDPSSLHWLRLQRPACPATGTLRSSGNMLYAISPSKISFSVDPLHLTWHHLDGPLVWRADPIVALVGRSVVVAGGACDFEDDPMAVETYDLDAGTWSSCDSMPSVLRDCPASTCLSVASVGDNMYVMEKATGALHVYDALKMTWEGPVDLGIAGEGRWWAIGGMRGGLVVAAGGLVSGKGVRVWEVEVGTWRVGEMGEIPGEMAGKFGEGGRSMGVCCSDRGWAYVYGGGEGGEVAWCELGGKGKEGGWKWGWVEEGDDEVRTEAVLTCGDVGLEELDLAMMMPGVEVHLL</sequence>
<protein>
    <submittedName>
        <fullName evidence="1">Uncharacterized protein</fullName>
    </submittedName>
</protein>
<dbReference type="EMBL" id="CM042883">
    <property type="protein sequence ID" value="KAI4373836.1"/>
    <property type="molecule type" value="Genomic_DNA"/>
</dbReference>
<comment type="caution">
    <text evidence="1">The sequence shown here is derived from an EMBL/GenBank/DDBJ whole genome shotgun (WGS) entry which is preliminary data.</text>
</comment>
<evidence type="ECO:0000313" key="1">
    <source>
        <dbReference type="EMBL" id="KAI4373836.1"/>
    </source>
</evidence>
<name>A0ACB9R7K7_9MYRT</name>
<reference evidence="2" key="1">
    <citation type="journal article" date="2023" name="Front. Plant Sci.">
        <title>Chromosomal-level genome assembly of Melastoma candidum provides insights into trichome evolution.</title>
        <authorList>
            <person name="Zhong Y."/>
            <person name="Wu W."/>
            <person name="Sun C."/>
            <person name="Zou P."/>
            <person name="Liu Y."/>
            <person name="Dai S."/>
            <person name="Zhou R."/>
        </authorList>
    </citation>
    <scope>NUCLEOTIDE SEQUENCE [LARGE SCALE GENOMIC DNA]</scope>
</reference>